<name>A0A118JZ93_CYNCS</name>
<feature type="chain" id="PRO_5007159824" description="Secreted protein" evidence="1">
    <location>
        <begin position="24"/>
        <end position="93"/>
    </location>
</feature>
<feature type="signal peptide" evidence="1">
    <location>
        <begin position="1"/>
        <end position="23"/>
    </location>
</feature>
<reference evidence="2 3" key="1">
    <citation type="journal article" date="2016" name="Sci. Rep.">
        <title>The genome sequence of the outbreeding globe artichoke constructed de novo incorporating a phase-aware low-pass sequencing strategy of F1 progeny.</title>
        <authorList>
            <person name="Scaglione D."/>
            <person name="Reyes-Chin-Wo S."/>
            <person name="Acquadro A."/>
            <person name="Froenicke L."/>
            <person name="Portis E."/>
            <person name="Beitel C."/>
            <person name="Tirone M."/>
            <person name="Mauro R."/>
            <person name="Lo Monaco A."/>
            <person name="Mauromicale G."/>
            <person name="Faccioli P."/>
            <person name="Cattivelli L."/>
            <person name="Rieseberg L."/>
            <person name="Michelmore R."/>
            <person name="Lanteri S."/>
        </authorList>
    </citation>
    <scope>NUCLEOTIDE SEQUENCE [LARGE SCALE GENOMIC DNA]</scope>
    <source>
        <strain evidence="2">2C</strain>
    </source>
</reference>
<keyword evidence="3" id="KW-1185">Reference proteome</keyword>
<evidence type="ECO:0008006" key="4">
    <source>
        <dbReference type="Google" id="ProtNLM"/>
    </source>
</evidence>
<accession>A0A118JZ93</accession>
<comment type="caution">
    <text evidence="2">The sequence shown here is derived from an EMBL/GenBank/DDBJ whole genome shotgun (WGS) entry which is preliminary data.</text>
</comment>
<evidence type="ECO:0000313" key="2">
    <source>
        <dbReference type="EMBL" id="KVH98290.1"/>
    </source>
</evidence>
<sequence length="93" mass="10030">MAVLRDCCFAFGIIILLIGSVHCRRLQPTPLITTTIATTECKESGGGMAEFGIASANNFSNNLDSSNKRSRRLKMRSLSYKLASGPSKRGPGH</sequence>
<dbReference type="AlphaFoldDB" id="A0A118JZ93"/>
<evidence type="ECO:0000313" key="3">
    <source>
        <dbReference type="Proteomes" id="UP000243975"/>
    </source>
</evidence>
<evidence type="ECO:0000256" key="1">
    <source>
        <dbReference type="SAM" id="SignalP"/>
    </source>
</evidence>
<protein>
    <recommendedName>
        <fullName evidence="4">Secreted protein</fullName>
    </recommendedName>
</protein>
<dbReference type="Proteomes" id="UP000243975">
    <property type="component" value="Unassembled WGS sequence"/>
</dbReference>
<keyword evidence="1" id="KW-0732">Signal</keyword>
<dbReference type="EMBL" id="LEKV01003803">
    <property type="protein sequence ID" value="KVH98290.1"/>
    <property type="molecule type" value="Genomic_DNA"/>
</dbReference>
<gene>
    <name evidence="2" type="ORF">Ccrd_023482</name>
</gene>
<dbReference type="Gramene" id="KVH98290">
    <property type="protein sequence ID" value="KVH98290"/>
    <property type="gene ID" value="Ccrd_023482"/>
</dbReference>
<organism evidence="2 3">
    <name type="scientific">Cynara cardunculus var. scolymus</name>
    <name type="common">Globe artichoke</name>
    <name type="synonym">Cynara scolymus</name>
    <dbReference type="NCBI Taxonomy" id="59895"/>
    <lineage>
        <taxon>Eukaryota</taxon>
        <taxon>Viridiplantae</taxon>
        <taxon>Streptophyta</taxon>
        <taxon>Embryophyta</taxon>
        <taxon>Tracheophyta</taxon>
        <taxon>Spermatophyta</taxon>
        <taxon>Magnoliopsida</taxon>
        <taxon>eudicotyledons</taxon>
        <taxon>Gunneridae</taxon>
        <taxon>Pentapetalae</taxon>
        <taxon>asterids</taxon>
        <taxon>campanulids</taxon>
        <taxon>Asterales</taxon>
        <taxon>Asteraceae</taxon>
        <taxon>Carduoideae</taxon>
        <taxon>Cardueae</taxon>
        <taxon>Carduinae</taxon>
        <taxon>Cynara</taxon>
    </lineage>
</organism>
<proteinExistence type="predicted"/>